<dbReference type="PIRSF" id="PIRSF005091">
    <property type="entry name" value="Mmb_sulf_HI1246"/>
    <property type="match status" value="1"/>
</dbReference>
<dbReference type="InterPro" id="IPR012160">
    <property type="entry name" value="LtaS-like"/>
</dbReference>
<evidence type="ECO:0000256" key="2">
    <source>
        <dbReference type="ARBA" id="ARBA00022475"/>
    </source>
</evidence>
<feature type="transmembrane region" description="Helical" evidence="6">
    <location>
        <begin position="173"/>
        <end position="193"/>
    </location>
</feature>
<dbReference type="RefSeq" id="WP_066620991.1">
    <property type="nucleotide sequence ID" value="NZ_JBHSYQ010000016.1"/>
</dbReference>
<feature type="domain" description="Sulfatase N-terminal" evidence="7">
    <location>
        <begin position="269"/>
        <end position="539"/>
    </location>
</feature>
<dbReference type="Proteomes" id="UP001596405">
    <property type="component" value="Unassembled WGS sequence"/>
</dbReference>
<evidence type="ECO:0000313" key="9">
    <source>
        <dbReference type="Proteomes" id="UP001596405"/>
    </source>
</evidence>
<keyword evidence="5 6" id="KW-0472">Membrane</keyword>
<dbReference type="GO" id="GO:0016740">
    <property type="term" value="F:transferase activity"/>
    <property type="evidence" value="ECO:0007669"/>
    <property type="project" value="UniProtKB-KW"/>
</dbReference>
<comment type="subcellular location">
    <subcellularLocation>
        <location evidence="1">Cell membrane</location>
        <topology evidence="1">Multi-pass membrane protein</topology>
    </subcellularLocation>
</comment>
<feature type="transmembrane region" description="Helical" evidence="6">
    <location>
        <begin position="51"/>
        <end position="69"/>
    </location>
</feature>
<dbReference type="Gene3D" id="3.30.1120.80">
    <property type="match status" value="1"/>
</dbReference>
<proteinExistence type="predicted"/>
<dbReference type="Pfam" id="PF00884">
    <property type="entry name" value="Sulfatase"/>
    <property type="match status" value="1"/>
</dbReference>
<dbReference type="PANTHER" id="PTHR47371">
    <property type="entry name" value="LIPOTEICHOIC ACID SYNTHASE"/>
    <property type="match status" value="1"/>
</dbReference>
<feature type="transmembrane region" description="Helical" evidence="6">
    <location>
        <begin position="133"/>
        <end position="153"/>
    </location>
</feature>
<evidence type="ECO:0000256" key="3">
    <source>
        <dbReference type="ARBA" id="ARBA00022692"/>
    </source>
</evidence>
<gene>
    <name evidence="8" type="ORF">ACFQHR_18525</name>
</gene>
<dbReference type="EMBL" id="JBHSYQ010000016">
    <property type="protein sequence ID" value="MFC6999637.1"/>
    <property type="molecule type" value="Genomic_DNA"/>
</dbReference>
<organism evidence="8 9">
    <name type="scientific">Rufibacter roseus</name>
    <dbReference type="NCBI Taxonomy" id="1567108"/>
    <lineage>
        <taxon>Bacteria</taxon>
        <taxon>Pseudomonadati</taxon>
        <taxon>Bacteroidota</taxon>
        <taxon>Cytophagia</taxon>
        <taxon>Cytophagales</taxon>
        <taxon>Hymenobacteraceae</taxon>
        <taxon>Rufibacter</taxon>
    </lineage>
</organism>
<dbReference type="InterPro" id="IPR000917">
    <property type="entry name" value="Sulfatase_N"/>
</dbReference>
<keyword evidence="8" id="KW-0808">Transferase</keyword>
<evidence type="ECO:0000256" key="4">
    <source>
        <dbReference type="ARBA" id="ARBA00022989"/>
    </source>
</evidence>
<evidence type="ECO:0000259" key="7">
    <source>
        <dbReference type="Pfam" id="PF00884"/>
    </source>
</evidence>
<protein>
    <submittedName>
        <fullName evidence="8">LTA synthase family protein</fullName>
        <ecNumber evidence="8">2.7.8.-</ecNumber>
    </submittedName>
</protein>
<feature type="transmembrane region" description="Helical" evidence="6">
    <location>
        <begin position="12"/>
        <end position="31"/>
    </location>
</feature>
<dbReference type="SUPFAM" id="SSF53649">
    <property type="entry name" value="Alkaline phosphatase-like"/>
    <property type="match status" value="1"/>
</dbReference>
<keyword evidence="2" id="KW-1003">Cell membrane</keyword>
<keyword evidence="4 6" id="KW-1133">Transmembrane helix</keyword>
<feature type="transmembrane region" description="Helical" evidence="6">
    <location>
        <begin position="78"/>
        <end position="100"/>
    </location>
</feature>
<dbReference type="EC" id="2.7.8.-" evidence="8"/>
<accession>A0ABW2DP75</accession>
<dbReference type="InterPro" id="IPR050448">
    <property type="entry name" value="OpgB/LTA_synthase_biosynth"/>
</dbReference>
<sequence length="615" mass="69983">MKHIILRSFAYYLFWTFFFVICRFFFLGYHYDKADELTSMEIFQVIWHGLRMDLSFAGYLSVIPFLLFLNETAFRKPVFIKILSVYTWVLLGLIALLVTADLELYSAWGYRLDATPLQYLNTPAEMIASTSSAPLWLLLLIYIALVGIGYLLYKAVRPLWNISLLNRGKHLAVDLLLSLFLVALLILPIRGGWQQIPLNQSDVYFSQKLFANHSGVNVPWNLMHSLIKKNHQTKNPYDYFEEEKARQLVEELYQSKSDSVPILIKGKKPNILYIILESYTAKFIGPLGGPTDVTPNLNALAKEGIFFTNIYASGDRSEKGMVALLSGYPVQTTTSIIKTPKKTERLPHFAKDLRDNGYATSFYYGGELAFANIKSYLLNGKYGRLIEKTDFSSEHYNSKWGVHDHILFEKVLQEHKIPRRPFFTTVYTLSSHEPFETPIPTKFPGSDDQSKFKNSVYYTDWALGKFIDQAKKQLWWENTLVVIVADHGHPYPGNDPVDAPSKFRIPLLLTGGAVAVKDTIIQNIGSQTDIAPTLLQQLGFPAMAYSWGKNLLDPNAKQFAFYVFNDGFGMVTPDGVVTVDNVSKRPNLQDSTVTEKQIDQGKAYMQTSFADFLKK</sequence>
<evidence type="ECO:0000256" key="1">
    <source>
        <dbReference type="ARBA" id="ARBA00004651"/>
    </source>
</evidence>
<dbReference type="Gene3D" id="3.40.720.10">
    <property type="entry name" value="Alkaline Phosphatase, subunit A"/>
    <property type="match status" value="1"/>
</dbReference>
<keyword evidence="9" id="KW-1185">Reference proteome</keyword>
<evidence type="ECO:0000256" key="5">
    <source>
        <dbReference type="ARBA" id="ARBA00023136"/>
    </source>
</evidence>
<evidence type="ECO:0000313" key="8">
    <source>
        <dbReference type="EMBL" id="MFC6999637.1"/>
    </source>
</evidence>
<keyword evidence="3 6" id="KW-0812">Transmembrane</keyword>
<dbReference type="PANTHER" id="PTHR47371:SF3">
    <property type="entry name" value="PHOSPHOGLYCEROL TRANSFERASE I"/>
    <property type="match status" value="1"/>
</dbReference>
<comment type="caution">
    <text evidence="8">The sequence shown here is derived from an EMBL/GenBank/DDBJ whole genome shotgun (WGS) entry which is preliminary data.</text>
</comment>
<name>A0ABW2DP75_9BACT</name>
<reference evidence="9" key="1">
    <citation type="journal article" date="2019" name="Int. J. Syst. Evol. Microbiol.">
        <title>The Global Catalogue of Microorganisms (GCM) 10K type strain sequencing project: providing services to taxonomists for standard genome sequencing and annotation.</title>
        <authorList>
            <consortium name="The Broad Institute Genomics Platform"/>
            <consortium name="The Broad Institute Genome Sequencing Center for Infectious Disease"/>
            <person name="Wu L."/>
            <person name="Ma J."/>
        </authorList>
    </citation>
    <scope>NUCLEOTIDE SEQUENCE [LARGE SCALE GENOMIC DNA]</scope>
    <source>
        <strain evidence="9">CGMCC 4.7393</strain>
    </source>
</reference>
<evidence type="ECO:0000256" key="6">
    <source>
        <dbReference type="SAM" id="Phobius"/>
    </source>
</evidence>
<dbReference type="CDD" id="cd16015">
    <property type="entry name" value="LTA_synthase"/>
    <property type="match status" value="1"/>
</dbReference>
<dbReference type="InterPro" id="IPR017850">
    <property type="entry name" value="Alkaline_phosphatase_core_sf"/>
</dbReference>